<feature type="transmembrane region" description="Helical" evidence="1">
    <location>
        <begin position="60"/>
        <end position="81"/>
    </location>
</feature>
<dbReference type="EMBL" id="FXTI01000001">
    <property type="protein sequence ID" value="SMO38421.1"/>
    <property type="molecule type" value="Genomic_DNA"/>
</dbReference>
<keyword evidence="1" id="KW-0472">Membrane</keyword>
<feature type="transmembrane region" description="Helical" evidence="1">
    <location>
        <begin position="87"/>
        <end position="111"/>
    </location>
</feature>
<dbReference type="Proteomes" id="UP000315636">
    <property type="component" value="Unassembled WGS sequence"/>
</dbReference>
<reference evidence="2 3" key="1">
    <citation type="submission" date="2017-05" db="EMBL/GenBank/DDBJ databases">
        <authorList>
            <person name="Varghese N."/>
            <person name="Submissions S."/>
        </authorList>
    </citation>
    <scope>NUCLEOTIDE SEQUENCE [LARGE SCALE GENOMIC DNA]</scope>
    <source>
        <strain evidence="2 3">DSM 45474</strain>
    </source>
</reference>
<accession>A0A521AUM4</accession>
<evidence type="ECO:0008006" key="4">
    <source>
        <dbReference type="Google" id="ProtNLM"/>
    </source>
</evidence>
<dbReference type="Pfam" id="PF10710">
    <property type="entry name" value="DUF2512"/>
    <property type="match status" value="1"/>
</dbReference>
<keyword evidence="3" id="KW-1185">Reference proteome</keyword>
<organism evidence="2 3">
    <name type="scientific">Melghirimyces algeriensis</name>
    <dbReference type="NCBI Taxonomy" id="910412"/>
    <lineage>
        <taxon>Bacteria</taxon>
        <taxon>Bacillati</taxon>
        <taxon>Bacillota</taxon>
        <taxon>Bacilli</taxon>
        <taxon>Bacillales</taxon>
        <taxon>Thermoactinomycetaceae</taxon>
        <taxon>Melghirimyces</taxon>
    </lineage>
</organism>
<evidence type="ECO:0000313" key="3">
    <source>
        <dbReference type="Proteomes" id="UP000315636"/>
    </source>
</evidence>
<proteinExistence type="predicted"/>
<feature type="transmembrane region" description="Helical" evidence="1">
    <location>
        <begin position="7"/>
        <end position="25"/>
    </location>
</feature>
<keyword evidence="1" id="KW-1133">Transmembrane helix</keyword>
<evidence type="ECO:0000313" key="2">
    <source>
        <dbReference type="EMBL" id="SMO38421.1"/>
    </source>
</evidence>
<keyword evidence="1" id="KW-0812">Transmembrane</keyword>
<dbReference type="InterPro" id="IPR019649">
    <property type="entry name" value="DUF2512"/>
</dbReference>
<dbReference type="AlphaFoldDB" id="A0A521AUM4"/>
<gene>
    <name evidence="2" type="ORF">SAMN06264849_101340</name>
</gene>
<name>A0A521AUM4_9BACL</name>
<protein>
    <recommendedName>
        <fullName evidence="4">4 TMS phage holin, superfamily IV</fullName>
    </recommendedName>
</protein>
<feature type="transmembrane region" description="Helical" evidence="1">
    <location>
        <begin position="31"/>
        <end position="53"/>
    </location>
</feature>
<sequence>MRYFQILLIKFASIFLSLVVALGWVQNLNWIHLLVIGFLYSLVSYIVGEIILLPYVNNTILTLLDFVLSLMVITFVGNRLYGMDLTLINLSFFASAAIFIAVVEWVVHAYVQKNMLKRPL</sequence>
<evidence type="ECO:0000256" key="1">
    <source>
        <dbReference type="SAM" id="Phobius"/>
    </source>
</evidence>